<protein>
    <submittedName>
        <fullName evidence="2">Uncharacterized protein</fullName>
    </submittedName>
</protein>
<sequence length="61" mass="6067">MARDEAAASLSDMSGANVSQGRSAAGAGADENSTRCAHSAMLMPENIGRNAHGLFSADSAA</sequence>
<dbReference type="EMBL" id="JABSND010000013">
    <property type="protein sequence ID" value="KAI6303446.1"/>
    <property type="molecule type" value="Genomic_DNA"/>
</dbReference>
<organism evidence="2 3">
    <name type="scientific">Pyricularia grisea</name>
    <name type="common">Crabgrass-specific blast fungus</name>
    <name type="synonym">Magnaporthe grisea</name>
    <dbReference type="NCBI Taxonomy" id="148305"/>
    <lineage>
        <taxon>Eukaryota</taxon>
        <taxon>Fungi</taxon>
        <taxon>Dikarya</taxon>
        <taxon>Ascomycota</taxon>
        <taxon>Pezizomycotina</taxon>
        <taxon>Sordariomycetes</taxon>
        <taxon>Sordariomycetidae</taxon>
        <taxon>Magnaporthales</taxon>
        <taxon>Pyriculariaceae</taxon>
        <taxon>Pyricularia</taxon>
    </lineage>
</organism>
<reference evidence="2" key="1">
    <citation type="submission" date="2021-01" db="EMBL/GenBank/DDBJ databases">
        <title>Deciphering the adaptive evolutionary patterns associated with biogeogrpahic diversity in the finger millet blast pathogen Magnaporthe oryzae in Eastern Africa.</title>
        <authorList>
            <person name="Onyema G."/>
            <person name="Shittu T.A."/>
            <person name="Dodsworth S."/>
            <person name="Devilliers S."/>
            <person name="Muthumeenakshi S."/>
            <person name="Sreenivasaprasad S."/>
        </authorList>
    </citation>
    <scope>NUCLEOTIDE SEQUENCE</scope>
    <source>
        <strain evidence="2">D15/s37</strain>
    </source>
</reference>
<accession>A0ABQ8NXH3</accession>
<name>A0ABQ8NXH3_PYRGI</name>
<evidence type="ECO:0000313" key="2">
    <source>
        <dbReference type="EMBL" id="KAI6303446.1"/>
    </source>
</evidence>
<proteinExistence type="predicted"/>
<keyword evidence="3" id="KW-1185">Reference proteome</keyword>
<gene>
    <name evidence="2" type="ORF">MCOR33_001334</name>
</gene>
<evidence type="ECO:0000313" key="3">
    <source>
        <dbReference type="Proteomes" id="UP001059893"/>
    </source>
</evidence>
<feature type="compositionally biased region" description="Polar residues" evidence="1">
    <location>
        <begin position="11"/>
        <end position="22"/>
    </location>
</feature>
<evidence type="ECO:0000256" key="1">
    <source>
        <dbReference type="SAM" id="MobiDB-lite"/>
    </source>
</evidence>
<dbReference type="Proteomes" id="UP001059893">
    <property type="component" value="Unassembled WGS sequence"/>
</dbReference>
<feature type="region of interest" description="Disordered" evidence="1">
    <location>
        <begin position="1"/>
        <end position="37"/>
    </location>
</feature>
<comment type="caution">
    <text evidence="2">The sequence shown here is derived from an EMBL/GenBank/DDBJ whole genome shotgun (WGS) entry which is preliminary data.</text>
</comment>